<dbReference type="InterPro" id="IPR006311">
    <property type="entry name" value="TAT_signal"/>
</dbReference>
<dbReference type="Pfam" id="PF16868">
    <property type="entry name" value="NMT1_3"/>
    <property type="match status" value="1"/>
</dbReference>
<evidence type="ECO:0000313" key="3">
    <source>
        <dbReference type="Proteomes" id="UP001597168"/>
    </source>
</evidence>
<dbReference type="PANTHER" id="PTHR42941:SF1">
    <property type="entry name" value="SLL1037 PROTEIN"/>
    <property type="match status" value="1"/>
</dbReference>
<reference evidence="3" key="1">
    <citation type="journal article" date="2019" name="Int. J. Syst. Evol. Microbiol.">
        <title>The Global Catalogue of Microorganisms (GCM) 10K type strain sequencing project: providing services to taxonomists for standard genome sequencing and annotation.</title>
        <authorList>
            <consortium name="The Broad Institute Genomics Platform"/>
            <consortium name="The Broad Institute Genome Sequencing Center for Infectious Disease"/>
            <person name="Wu L."/>
            <person name="Ma J."/>
        </authorList>
    </citation>
    <scope>NUCLEOTIDE SEQUENCE [LARGE SCALE GENOMIC DNA]</scope>
    <source>
        <strain evidence="3">CCUG 60214</strain>
    </source>
</reference>
<keyword evidence="3" id="KW-1185">Reference proteome</keyword>
<name>A0ABW3QSG3_9PSEU</name>
<evidence type="ECO:0000313" key="2">
    <source>
        <dbReference type="EMBL" id="MFD1147480.1"/>
    </source>
</evidence>
<dbReference type="Proteomes" id="UP001597168">
    <property type="component" value="Unassembled WGS sequence"/>
</dbReference>
<protein>
    <submittedName>
        <fullName evidence="2">TAXI family TRAP transporter solute-binding subunit</fullName>
    </submittedName>
</protein>
<dbReference type="PROSITE" id="PS51257">
    <property type="entry name" value="PROKAR_LIPOPROTEIN"/>
    <property type="match status" value="1"/>
</dbReference>
<proteinExistence type="predicted"/>
<dbReference type="InterPro" id="IPR011852">
    <property type="entry name" value="TRAP_TAXI"/>
</dbReference>
<organism evidence="2 3">
    <name type="scientific">Saccharothrix hoggarensis</name>
    <dbReference type="NCBI Taxonomy" id="913853"/>
    <lineage>
        <taxon>Bacteria</taxon>
        <taxon>Bacillati</taxon>
        <taxon>Actinomycetota</taxon>
        <taxon>Actinomycetes</taxon>
        <taxon>Pseudonocardiales</taxon>
        <taxon>Pseudonocardiaceae</taxon>
        <taxon>Saccharothrix</taxon>
    </lineage>
</organism>
<feature type="chain" id="PRO_5046361393" evidence="1">
    <location>
        <begin position="28"/>
        <end position="318"/>
    </location>
</feature>
<accession>A0ABW3QSG3</accession>
<keyword evidence="1" id="KW-0732">Signal</keyword>
<dbReference type="Gene3D" id="3.40.190.10">
    <property type="entry name" value="Periplasmic binding protein-like II"/>
    <property type="match status" value="2"/>
</dbReference>
<dbReference type="PANTHER" id="PTHR42941">
    <property type="entry name" value="SLL1037 PROTEIN"/>
    <property type="match status" value="1"/>
</dbReference>
<evidence type="ECO:0000256" key="1">
    <source>
        <dbReference type="SAM" id="SignalP"/>
    </source>
</evidence>
<dbReference type="EMBL" id="JBHTLK010000036">
    <property type="protein sequence ID" value="MFD1147480.1"/>
    <property type="molecule type" value="Genomic_DNA"/>
</dbReference>
<dbReference type="SUPFAM" id="SSF53850">
    <property type="entry name" value="Periplasmic binding protein-like II"/>
    <property type="match status" value="1"/>
</dbReference>
<gene>
    <name evidence="2" type="ORF">ACFQ3T_10130</name>
</gene>
<comment type="caution">
    <text evidence="2">The sequence shown here is derived from an EMBL/GenBank/DDBJ whole genome shotgun (WGS) entry which is preliminary data.</text>
</comment>
<dbReference type="NCBIfam" id="TIGR02122">
    <property type="entry name" value="TRAP_TAXI"/>
    <property type="match status" value="1"/>
</dbReference>
<dbReference type="RefSeq" id="WP_380722658.1">
    <property type="nucleotide sequence ID" value="NZ_JBHTLK010000036.1"/>
</dbReference>
<dbReference type="PROSITE" id="PS51318">
    <property type="entry name" value="TAT"/>
    <property type="match status" value="1"/>
</dbReference>
<feature type="signal peptide" evidence="1">
    <location>
        <begin position="1"/>
        <end position="27"/>
    </location>
</feature>
<sequence length="318" mass="33155">MQVTRRSLLRTALVAAVPGTLGSSALAACTSTDAPVLDELVLATGPDGAVFREVGGALAAALADELPATRVVARSTAASVENVRLLQAGDVHLGLSSLDPLVGALLDADDPGGISAVGRLYDSFMQIVVPAGSPVRRLSDLAGRIVSFGPSESGTEFTATRLLALFGISVDARRMEHAKAARELAAGSLDALLALTGIPTPAVTDILDTFPLRLLDLPDEAEHLAERYPGPYVPATIPATTYGNLGPCRTFAVPNLLLARTSLDADVVEVVTRTVFTQSSRIAAGHPEASRINVRTGIATGQVPLHKGAERWFRATKR</sequence>